<name>A0A2K3M0H7_TRIPR</name>
<dbReference type="Proteomes" id="UP000236291">
    <property type="component" value="Unassembled WGS sequence"/>
</dbReference>
<dbReference type="EMBL" id="ASHM01046006">
    <property type="protein sequence ID" value="PNX84287.1"/>
    <property type="molecule type" value="Genomic_DNA"/>
</dbReference>
<dbReference type="AlphaFoldDB" id="A0A2K3M0H7"/>
<evidence type="ECO:0000313" key="2">
    <source>
        <dbReference type="Proteomes" id="UP000236291"/>
    </source>
</evidence>
<accession>A0A2K3M0H7</accession>
<proteinExistence type="predicted"/>
<protein>
    <submittedName>
        <fullName evidence="1">Uncharacterized protein</fullName>
    </submittedName>
</protein>
<sequence>MQKNQPISCFHASGENFVPGAKIFLRKSACLLFCRPRWKFQFLGRKFYSKSLPAAVLPPGAELLVPGAKFLQPGAKMLVPRAKISFIDPSYKRKLQI</sequence>
<reference evidence="1 2" key="1">
    <citation type="journal article" date="2014" name="Am. J. Bot.">
        <title>Genome assembly and annotation for red clover (Trifolium pratense; Fabaceae).</title>
        <authorList>
            <person name="Istvanek J."/>
            <person name="Jaros M."/>
            <person name="Krenek A."/>
            <person name="Repkova J."/>
        </authorList>
    </citation>
    <scope>NUCLEOTIDE SEQUENCE [LARGE SCALE GENOMIC DNA]</scope>
    <source>
        <strain evidence="2">cv. Tatra</strain>
        <tissue evidence="1">Young leaves</tissue>
    </source>
</reference>
<comment type="caution">
    <text evidence="1">The sequence shown here is derived from an EMBL/GenBank/DDBJ whole genome shotgun (WGS) entry which is preliminary data.</text>
</comment>
<organism evidence="1 2">
    <name type="scientific">Trifolium pratense</name>
    <name type="common">Red clover</name>
    <dbReference type="NCBI Taxonomy" id="57577"/>
    <lineage>
        <taxon>Eukaryota</taxon>
        <taxon>Viridiplantae</taxon>
        <taxon>Streptophyta</taxon>
        <taxon>Embryophyta</taxon>
        <taxon>Tracheophyta</taxon>
        <taxon>Spermatophyta</taxon>
        <taxon>Magnoliopsida</taxon>
        <taxon>eudicotyledons</taxon>
        <taxon>Gunneridae</taxon>
        <taxon>Pentapetalae</taxon>
        <taxon>rosids</taxon>
        <taxon>fabids</taxon>
        <taxon>Fabales</taxon>
        <taxon>Fabaceae</taxon>
        <taxon>Papilionoideae</taxon>
        <taxon>50 kb inversion clade</taxon>
        <taxon>NPAAA clade</taxon>
        <taxon>Hologalegina</taxon>
        <taxon>IRL clade</taxon>
        <taxon>Trifolieae</taxon>
        <taxon>Trifolium</taxon>
    </lineage>
</organism>
<gene>
    <name evidence="1" type="ORF">L195_g040345</name>
</gene>
<evidence type="ECO:0000313" key="1">
    <source>
        <dbReference type="EMBL" id="PNX84287.1"/>
    </source>
</evidence>
<reference evidence="1 2" key="2">
    <citation type="journal article" date="2017" name="Front. Plant Sci.">
        <title>Gene Classification and Mining of Molecular Markers Useful in Red Clover (Trifolium pratense) Breeding.</title>
        <authorList>
            <person name="Istvanek J."/>
            <person name="Dluhosova J."/>
            <person name="Dluhos P."/>
            <person name="Patkova L."/>
            <person name="Nedelnik J."/>
            <person name="Repkova J."/>
        </authorList>
    </citation>
    <scope>NUCLEOTIDE SEQUENCE [LARGE SCALE GENOMIC DNA]</scope>
    <source>
        <strain evidence="2">cv. Tatra</strain>
        <tissue evidence="1">Young leaves</tissue>
    </source>
</reference>